<gene>
    <name evidence="4" type="ORF">HPB52_008639</name>
</gene>
<name>A0A9D4QEE4_RHISA</name>
<dbReference type="PROSITE" id="PS51885">
    <property type="entry name" value="NEPRILYSIN"/>
    <property type="match status" value="1"/>
</dbReference>
<dbReference type="Proteomes" id="UP000821837">
    <property type="component" value="Chromosome 10"/>
</dbReference>
<feature type="compositionally biased region" description="Basic and acidic residues" evidence="2">
    <location>
        <begin position="46"/>
        <end position="57"/>
    </location>
</feature>
<dbReference type="InterPro" id="IPR024079">
    <property type="entry name" value="MetalloPept_cat_dom_sf"/>
</dbReference>
<feature type="domain" description="Peptidase M13 N-terminal" evidence="3">
    <location>
        <begin position="133"/>
        <end position="505"/>
    </location>
</feature>
<protein>
    <recommendedName>
        <fullName evidence="3">Peptidase M13 N-terminal domain-containing protein</fullName>
    </recommendedName>
</protein>
<proteinExistence type="inferred from homology"/>
<reference evidence="4" key="2">
    <citation type="submission" date="2021-09" db="EMBL/GenBank/DDBJ databases">
        <authorList>
            <person name="Jia N."/>
            <person name="Wang J."/>
            <person name="Shi W."/>
            <person name="Du L."/>
            <person name="Sun Y."/>
            <person name="Zhan W."/>
            <person name="Jiang J."/>
            <person name="Wang Q."/>
            <person name="Zhang B."/>
            <person name="Ji P."/>
            <person name="Sakyi L.B."/>
            <person name="Cui X."/>
            <person name="Yuan T."/>
            <person name="Jiang B."/>
            <person name="Yang W."/>
            <person name="Lam T.T.-Y."/>
            <person name="Chang Q."/>
            <person name="Ding S."/>
            <person name="Wang X."/>
            <person name="Zhu J."/>
            <person name="Ruan X."/>
            <person name="Zhao L."/>
            <person name="Wei J."/>
            <person name="Que T."/>
            <person name="Du C."/>
            <person name="Cheng J."/>
            <person name="Dai P."/>
            <person name="Han X."/>
            <person name="Huang E."/>
            <person name="Gao Y."/>
            <person name="Liu J."/>
            <person name="Shao H."/>
            <person name="Ye R."/>
            <person name="Li L."/>
            <person name="Wei W."/>
            <person name="Wang X."/>
            <person name="Wang C."/>
            <person name="Huo Q."/>
            <person name="Li W."/>
            <person name="Guo W."/>
            <person name="Chen H."/>
            <person name="Chen S."/>
            <person name="Zhou L."/>
            <person name="Zhou L."/>
            <person name="Ni X."/>
            <person name="Tian J."/>
            <person name="Zhou Y."/>
            <person name="Sheng Y."/>
            <person name="Liu T."/>
            <person name="Pan Y."/>
            <person name="Xia L."/>
            <person name="Li J."/>
            <person name="Zhao F."/>
            <person name="Cao W."/>
        </authorList>
    </citation>
    <scope>NUCLEOTIDE SEQUENCE</scope>
    <source>
        <strain evidence="4">Rsan-2018</strain>
        <tissue evidence="4">Larvae</tissue>
    </source>
</reference>
<comment type="caution">
    <text evidence="4">The sequence shown here is derived from an EMBL/GenBank/DDBJ whole genome shotgun (WGS) entry which is preliminary data.</text>
</comment>
<dbReference type="Gene3D" id="3.40.390.10">
    <property type="entry name" value="Collagenase (Catalytic Domain)"/>
    <property type="match status" value="2"/>
</dbReference>
<reference evidence="4" key="1">
    <citation type="journal article" date="2020" name="Cell">
        <title>Large-Scale Comparative Analyses of Tick Genomes Elucidate Their Genetic Diversity and Vector Capacities.</title>
        <authorList>
            <consortium name="Tick Genome and Microbiome Consortium (TIGMIC)"/>
            <person name="Jia N."/>
            <person name="Wang J."/>
            <person name="Shi W."/>
            <person name="Du L."/>
            <person name="Sun Y."/>
            <person name="Zhan W."/>
            <person name="Jiang J.F."/>
            <person name="Wang Q."/>
            <person name="Zhang B."/>
            <person name="Ji P."/>
            <person name="Bell-Sakyi L."/>
            <person name="Cui X.M."/>
            <person name="Yuan T.T."/>
            <person name="Jiang B.G."/>
            <person name="Yang W.F."/>
            <person name="Lam T.T."/>
            <person name="Chang Q.C."/>
            <person name="Ding S.J."/>
            <person name="Wang X.J."/>
            <person name="Zhu J.G."/>
            <person name="Ruan X.D."/>
            <person name="Zhao L."/>
            <person name="Wei J.T."/>
            <person name="Ye R.Z."/>
            <person name="Que T.C."/>
            <person name="Du C.H."/>
            <person name="Zhou Y.H."/>
            <person name="Cheng J.X."/>
            <person name="Dai P.F."/>
            <person name="Guo W.B."/>
            <person name="Han X.H."/>
            <person name="Huang E.J."/>
            <person name="Li L.F."/>
            <person name="Wei W."/>
            <person name="Gao Y.C."/>
            <person name="Liu J.Z."/>
            <person name="Shao H.Z."/>
            <person name="Wang X."/>
            <person name="Wang C.C."/>
            <person name="Yang T.C."/>
            <person name="Huo Q.B."/>
            <person name="Li W."/>
            <person name="Chen H.Y."/>
            <person name="Chen S.E."/>
            <person name="Zhou L.G."/>
            <person name="Ni X.B."/>
            <person name="Tian J.H."/>
            <person name="Sheng Y."/>
            <person name="Liu T."/>
            <person name="Pan Y.S."/>
            <person name="Xia L.Y."/>
            <person name="Li J."/>
            <person name="Zhao F."/>
            <person name="Cao W.C."/>
        </authorList>
    </citation>
    <scope>NUCLEOTIDE SEQUENCE</scope>
    <source>
        <strain evidence="4">Rsan-2018</strain>
    </source>
</reference>
<dbReference type="GO" id="GO:0005886">
    <property type="term" value="C:plasma membrane"/>
    <property type="evidence" value="ECO:0007669"/>
    <property type="project" value="TreeGrafter"/>
</dbReference>
<sequence>MGPRRRNFLFKAAVFYASPNVDIFADSLSPECAMHEEEEDVSTSDSRLDVTEQKEEGNQEQTVDDEPPTRNVLLKARPHVFAVFELLTLVVVATYAYYNPKRWPWPLQLSCASLDCFNVQAELHSSMDLSAEPCDDFYQYVCGHWAEGHSRYQDQFRYLEAKVYMKVNDKLRERFEDLPQPSKPLSTSDKAVMSYVACTEVLHRGIDVPWLIDSLLFLGNDKPGHFLATSGSKNASAEALATLVSLAMDYDLDVLFEVVLTPDLTSQRRSVLSVAHSSSLLRWKRHRERYLTAESTARCVRQFTSVMSCNCNPEPGLTVALVTMDAEVTAKMAASAATSAGKGAHIRFRDVPSAHATVWLRAAWNLTGDSMLYTTDPRLFGLIDETLTLHPESHVRFYVAFQVVRALAPFASYRLTQSLFSDDNATAVYLYVADACAAAASKLTSFALATFVFQGVMTARRVQLAHEQVDALRNETMASLSWLERGEQEAARQRLSSLRSVVAWPERLNSSDALDAYFADLPDFRGYYVEVYLDSVKALRKRDKLRLLFAADSSGVANVTGQLAGLPEEVAPIQGFRPSVRYSPWLDSLLISPGTLFEPVLFAADSDNQTVIDDVGDGNNATAAAEGMVVALALAGLGHLVAHELWHAALGERTAGTSPEPDITLTGARVRRQ</sequence>
<dbReference type="GO" id="GO:0004222">
    <property type="term" value="F:metalloendopeptidase activity"/>
    <property type="evidence" value="ECO:0007669"/>
    <property type="project" value="InterPro"/>
</dbReference>
<dbReference type="InterPro" id="IPR042089">
    <property type="entry name" value="Peptidase_M13_dom_2"/>
</dbReference>
<organism evidence="4 5">
    <name type="scientific">Rhipicephalus sanguineus</name>
    <name type="common">Brown dog tick</name>
    <name type="synonym">Ixodes sanguineus</name>
    <dbReference type="NCBI Taxonomy" id="34632"/>
    <lineage>
        <taxon>Eukaryota</taxon>
        <taxon>Metazoa</taxon>
        <taxon>Ecdysozoa</taxon>
        <taxon>Arthropoda</taxon>
        <taxon>Chelicerata</taxon>
        <taxon>Arachnida</taxon>
        <taxon>Acari</taxon>
        <taxon>Parasitiformes</taxon>
        <taxon>Ixodida</taxon>
        <taxon>Ixodoidea</taxon>
        <taxon>Ixodidae</taxon>
        <taxon>Rhipicephalinae</taxon>
        <taxon>Rhipicephalus</taxon>
        <taxon>Rhipicephalus</taxon>
    </lineage>
</organism>
<dbReference type="Gene3D" id="1.10.1380.10">
    <property type="entry name" value="Neutral endopeptidase , domain2"/>
    <property type="match status" value="2"/>
</dbReference>
<dbReference type="EMBL" id="JABSTV010001246">
    <property type="protein sequence ID" value="KAH7976098.1"/>
    <property type="molecule type" value="Genomic_DNA"/>
</dbReference>
<accession>A0A9D4QEE4</accession>
<dbReference type="GO" id="GO:0016485">
    <property type="term" value="P:protein processing"/>
    <property type="evidence" value="ECO:0007669"/>
    <property type="project" value="TreeGrafter"/>
</dbReference>
<evidence type="ECO:0000259" key="3">
    <source>
        <dbReference type="Pfam" id="PF05649"/>
    </source>
</evidence>
<keyword evidence="5" id="KW-1185">Reference proteome</keyword>
<dbReference type="Pfam" id="PF05649">
    <property type="entry name" value="Peptidase_M13_N"/>
    <property type="match status" value="1"/>
</dbReference>
<dbReference type="InterPro" id="IPR008753">
    <property type="entry name" value="Peptidase_M13_N"/>
</dbReference>
<dbReference type="VEuPathDB" id="VectorBase:RSAN_050971"/>
<evidence type="ECO:0000313" key="5">
    <source>
        <dbReference type="Proteomes" id="UP000821837"/>
    </source>
</evidence>
<dbReference type="PANTHER" id="PTHR11733">
    <property type="entry name" value="ZINC METALLOPROTEASE FAMILY M13 NEPRILYSIN-RELATED"/>
    <property type="match status" value="1"/>
</dbReference>
<evidence type="ECO:0000313" key="4">
    <source>
        <dbReference type="EMBL" id="KAH7976098.1"/>
    </source>
</evidence>
<dbReference type="PANTHER" id="PTHR11733:SF241">
    <property type="entry name" value="GH26575P-RELATED"/>
    <property type="match status" value="1"/>
</dbReference>
<comment type="similarity">
    <text evidence="1">Belongs to the peptidase M13 family.</text>
</comment>
<feature type="region of interest" description="Disordered" evidence="2">
    <location>
        <begin position="652"/>
        <end position="673"/>
    </location>
</feature>
<dbReference type="AlphaFoldDB" id="A0A9D4QEE4"/>
<dbReference type="InterPro" id="IPR000718">
    <property type="entry name" value="Peptidase_M13"/>
</dbReference>
<evidence type="ECO:0000256" key="2">
    <source>
        <dbReference type="SAM" id="MobiDB-lite"/>
    </source>
</evidence>
<dbReference type="SUPFAM" id="SSF55486">
    <property type="entry name" value="Metalloproteases ('zincins'), catalytic domain"/>
    <property type="match status" value="1"/>
</dbReference>
<evidence type="ECO:0000256" key="1">
    <source>
        <dbReference type="ARBA" id="ARBA00007357"/>
    </source>
</evidence>
<feature type="region of interest" description="Disordered" evidence="2">
    <location>
        <begin position="34"/>
        <end position="67"/>
    </location>
</feature>